<dbReference type="PANTHER" id="PTHR11085">
    <property type="entry name" value="NAD-DEPENDENT PROTEIN DEACYLASE SIRTUIN-5, MITOCHONDRIAL-RELATED"/>
    <property type="match status" value="1"/>
</dbReference>
<evidence type="ECO:0000259" key="5">
    <source>
        <dbReference type="PROSITE" id="PS50305"/>
    </source>
</evidence>
<comment type="similarity">
    <text evidence="3">Belongs to the sirtuin family. Class III subfamily.</text>
</comment>
<dbReference type="InterPro" id="IPR003000">
    <property type="entry name" value="Sirtuin"/>
</dbReference>
<organism evidence="6 7">
    <name type="scientific">Vibrio ostreae</name>
    <dbReference type="NCBI Taxonomy" id="2841925"/>
    <lineage>
        <taxon>Bacteria</taxon>
        <taxon>Pseudomonadati</taxon>
        <taxon>Pseudomonadota</taxon>
        <taxon>Gammaproteobacteria</taxon>
        <taxon>Vibrionales</taxon>
        <taxon>Vibrionaceae</taxon>
        <taxon>Vibrio</taxon>
    </lineage>
</organism>
<proteinExistence type="inferred from homology"/>
<dbReference type="HAMAP" id="MF_01121">
    <property type="entry name" value="Sirtuin_ClassIII"/>
    <property type="match status" value="1"/>
</dbReference>
<keyword evidence="7" id="KW-1185">Reference proteome</keyword>
<reference evidence="6" key="1">
    <citation type="submission" date="2021-06" db="EMBL/GenBank/DDBJ databases">
        <title>Vibrio nov. sp., novel gut bacterium isolated from Yellow Sea oyster.</title>
        <authorList>
            <person name="Muhammad N."/>
            <person name="Nguyen T.H."/>
            <person name="Lee Y.-J."/>
            <person name="Ko J."/>
            <person name="Kim S.-G."/>
        </authorList>
    </citation>
    <scope>NUCLEOTIDE SEQUENCE</scope>
    <source>
        <strain evidence="6">OG9-811</strain>
    </source>
</reference>
<keyword evidence="1 6" id="KW-0808">Transferase</keyword>
<dbReference type="GO" id="GO:0005737">
    <property type="term" value="C:cytoplasm"/>
    <property type="evidence" value="ECO:0007669"/>
    <property type="project" value="UniProtKB-SubCell"/>
</dbReference>
<dbReference type="NCBIfam" id="NF001755">
    <property type="entry name" value="PRK00481.1-5"/>
    <property type="match status" value="1"/>
</dbReference>
<evidence type="ECO:0000256" key="2">
    <source>
        <dbReference type="ARBA" id="ARBA00023027"/>
    </source>
</evidence>
<gene>
    <name evidence="3 6" type="primary">cobB</name>
    <name evidence="6" type="ORF">KNV97_10895</name>
</gene>
<protein>
    <recommendedName>
        <fullName evidence="3">NAD-dependent protein deacylase</fullName>
        <ecNumber evidence="3">2.3.1.286</ecNumber>
    </recommendedName>
    <alternativeName>
        <fullName evidence="3">Regulatory protein SIR2 homolog</fullName>
    </alternativeName>
</protein>
<keyword evidence="3" id="KW-0862">Zinc</keyword>
<feature type="binding site" evidence="3">
    <location>
        <position position="60"/>
    </location>
    <ligand>
        <name>substrate</name>
    </ligand>
</feature>
<accession>A0A975UDG0</accession>
<keyword evidence="3" id="KW-0963">Cytoplasm</keyword>
<evidence type="ECO:0000313" key="7">
    <source>
        <dbReference type="Proteomes" id="UP000694232"/>
    </source>
</evidence>
<evidence type="ECO:0000313" key="6">
    <source>
        <dbReference type="EMBL" id="QXO18731.1"/>
    </source>
</evidence>
<comment type="function">
    <text evidence="3">NAD-dependent lysine deacetylase and desuccinylase that specifically removes acetyl and succinyl groups on target proteins. Modulates the activities of several proteins which are inactive in their acylated form.</text>
</comment>
<feature type="binding site" evidence="3">
    <location>
        <begin position="205"/>
        <end position="207"/>
    </location>
    <ligand>
        <name>NAD(+)</name>
        <dbReference type="ChEBI" id="CHEBI:57540"/>
    </ligand>
</feature>
<dbReference type="EC" id="2.3.1.286" evidence="3"/>
<dbReference type="Gene3D" id="3.40.50.1220">
    <property type="entry name" value="TPP-binding domain"/>
    <property type="match status" value="1"/>
</dbReference>
<dbReference type="Pfam" id="PF02146">
    <property type="entry name" value="SIR2"/>
    <property type="match status" value="1"/>
</dbReference>
<evidence type="ECO:0000256" key="3">
    <source>
        <dbReference type="HAMAP-Rule" id="MF_01121"/>
    </source>
</evidence>
<dbReference type="Gene3D" id="3.30.1600.10">
    <property type="entry name" value="SIR2/SIRT2 'Small Domain"/>
    <property type="match status" value="1"/>
</dbReference>
<comment type="catalytic activity">
    <reaction evidence="3">
        <text>N(6)-acetyl-L-lysyl-[protein] + NAD(+) + H2O = 2''-O-acetyl-ADP-D-ribose + nicotinamide + L-lysyl-[protein]</text>
        <dbReference type="Rhea" id="RHEA:43636"/>
        <dbReference type="Rhea" id="RHEA-COMP:9752"/>
        <dbReference type="Rhea" id="RHEA-COMP:10731"/>
        <dbReference type="ChEBI" id="CHEBI:15377"/>
        <dbReference type="ChEBI" id="CHEBI:17154"/>
        <dbReference type="ChEBI" id="CHEBI:29969"/>
        <dbReference type="ChEBI" id="CHEBI:57540"/>
        <dbReference type="ChEBI" id="CHEBI:61930"/>
        <dbReference type="ChEBI" id="CHEBI:83767"/>
        <dbReference type="EC" id="2.3.1.286"/>
    </reaction>
</comment>
<feature type="active site" description="Proton acceptor" evidence="3">
    <location>
        <position position="112"/>
    </location>
</feature>
<dbReference type="KEGG" id="vos:KNV97_10895"/>
<feature type="binding site" evidence="3">
    <location>
        <begin position="13"/>
        <end position="32"/>
    </location>
    <ligand>
        <name>NAD(+)</name>
        <dbReference type="ChEBI" id="CHEBI:57540"/>
    </ligand>
</feature>
<dbReference type="PROSITE" id="PS50305">
    <property type="entry name" value="SIRTUIN"/>
    <property type="match status" value="1"/>
</dbReference>
<dbReference type="InterPro" id="IPR050134">
    <property type="entry name" value="NAD-dep_sirtuin_deacylases"/>
</dbReference>
<dbReference type="SUPFAM" id="SSF52467">
    <property type="entry name" value="DHS-like NAD/FAD-binding domain"/>
    <property type="match status" value="1"/>
</dbReference>
<feature type="binding site" evidence="3">
    <location>
        <position position="139"/>
    </location>
    <ligand>
        <name>Zn(2+)</name>
        <dbReference type="ChEBI" id="CHEBI:29105"/>
    </ligand>
</feature>
<comment type="domain">
    <text evidence="3">2 residues (Tyr-57 and Arg-60) present in a large hydrophobic pocket are probably involved in substrate specificity. They are important for desuccinylation activity, but dispensable for deacetylation activity.</text>
</comment>
<dbReference type="GO" id="GO:0070403">
    <property type="term" value="F:NAD+ binding"/>
    <property type="evidence" value="ECO:0007669"/>
    <property type="project" value="UniProtKB-UniRule"/>
</dbReference>
<dbReference type="InterPro" id="IPR027546">
    <property type="entry name" value="Sirtuin_class_III"/>
</dbReference>
<comment type="caution">
    <text evidence="3 4">Lacks conserved residue(s) required for the propagation of feature annotation.</text>
</comment>
<sequence length="245" mass="27326">MNFPYRNVVILTGAGISAESGIQTFRAQDGLWEDHRIEDVATPEGFERNPELVQDFYNQRRRKLQSATIEPNAAHIALGRLEKELDGKVTVITQNIDNLHERGGSEHVIHMHGELLKARCAVTNQVIEQKDDLVSGDLCHCCQIPSQLRPHIVWFGEMPLRMGEIYEALEQADLFISIGTSGVVYPAAGFVHDAKMHGAHTIEINLEPSAVETEFAEKRYGKASVEVPRLVDELLALQAPDCKHA</sequence>
<feature type="binding site" evidence="3">
    <location>
        <position position="223"/>
    </location>
    <ligand>
        <name>NAD(+)</name>
        <dbReference type="ChEBI" id="CHEBI:57540"/>
    </ligand>
</feature>
<dbReference type="GO" id="GO:0036055">
    <property type="term" value="F:protein-succinyllysine desuccinylase activity"/>
    <property type="evidence" value="ECO:0007669"/>
    <property type="project" value="UniProtKB-UniRule"/>
</dbReference>
<dbReference type="InterPro" id="IPR026590">
    <property type="entry name" value="Ssirtuin_cat_dom"/>
</dbReference>
<evidence type="ECO:0000256" key="4">
    <source>
        <dbReference type="PROSITE-ProRule" id="PRU00236"/>
    </source>
</evidence>
<feature type="binding site" evidence="3">
    <location>
        <begin position="179"/>
        <end position="181"/>
    </location>
    <ligand>
        <name>NAD(+)</name>
        <dbReference type="ChEBI" id="CHEBI:57540"/>
    </ligand>
</feature>
<dbReference type="CDD" id="cd01412">
    <property type="entry name" value="SIRT5_Af1_CobB"/>
    <property type="match status" value="1"/>
</dbReference>
<dbReference type="GO" id="GO:0036054">
    <property type="term" value="F:protein-malonyllysine demalonylase activity"/>
    <property type="evidence" value="ECO:0007669"/>
    <property type="project" value="InterPro"/>
</dbReference>
<comment type="subcellular location">
    <subcellularLocation>
        <location evidence="3">Cytoplasm</location>
    </subcellularLocation>
</comment>
<dbReference type="RefSeq" id="WP_136486432.1">
    <property type="nucleotide sequence ID" value="NZ_CP076643.1"/>
</dbReference>
<dbReference type="GO" id="GO:0008270">
    <property type="term" value="F:zinc ion binding"/>
    <property type="evidence" value="ECO:0007669"/>
    <property type="project" value="UniProtKB-UniRule"/>
</dbReference>
<evidence type="ECO:0000256" key="1">
    <source>
        <dbReference type="ARBA" id="ARBA00022679"/>
    </source>
</evidence>
<feature type="binding site" evidence="3">
    <location>
        <begin position="94"/>
        <end position="97"/>
    </location>
    <ligand>
        <name>NAD(+)</name>
        <dbReference type="ChEBI" id="CHEBI:57540"/>
    </ligand>
</feature>
<keyword evidence="3" id="KW-0479">Metal-binding</keyword>
<dbReference type="AlphaFoldDB" id="A0A975UDG0"/>
<comment type="catalytic activity">
    <reaction evidence="3">
        <text>N(6)-succinyl-L-lysyl-[protein] + NAD(+) + H2O = 2''-O-succinyl-ADP-D-ribose + nicotinamide + L-lysyl-[protein]</text>
        <dbReference type="Rhea" id="RHEA:47668"/>
        <dbReference type="Rhea" id="RHEA-COMP:9752"/>
        <dbReference type="Rhea" id="RHEA-COMP:11877"/>
        <dbReference type="ChEBI" id="CHEBI:15377"/>
        <dbReference type="ChEBI" id="CHEBI:17154"/>
        <dbReference type="ChEBI" id="CHEBI:29969"/>
        <dbReference type="ChEBI" id="CHEBI:57540"/>
        <dbReference type="ChEBI" id="CHEBI:87830"/>
        <dbReference type="ChEBI" id="CHEBI:87832"/>
    </reaction>
</comment>
<feature type="domain" description="Deacetylase sirtuin-type" evidence="5">
    <location>
        <begin position="1"/>
        <end position="237"/>
    </location>
</feature>
<name>A0A975UDG0_9VIBR</name>
<dbReference type="InterPro" id="IPR026591">
    <property type="entry name" value="Sirtuin_cat_small_dom_sf"/>
</dbReference>
<dbReference type="GO" id="GO:0017136">
    <property type="term" value="F:histone deacetylase activity, NAD-dependent"/>
    <property type="evidence" value="ECO:0007669"/>
    <property type="project" value="TreeGrafter"/>
</dbReference>
<keyword evidence="2 3" id="KW-0520">NAD</keyword>
<comment type="cofactor">
    <cofactor evidence="3">
        <name>Zn(2+)</name>
        <dbReference type="ChEBI" id="CHEBI:29105"/>
    </cofactor>
    <text evidence="3">Binds 1 zinc ion per subunit.</text>
</comment>
<feature type="binding site" evidence="3">
    <location>
        <position position="57"/>
    </location>
    <ligand>
        <name>substrate</name>
    </ligand>
</feature>
<feature type="binding site" evidence="3">
    <location>
        <position position="120"/>
    </location>
    <ligand>
        <name>Zn(2+)</name>
        <dbReference type="ChEBI" id="CHEBI:29105"/>
    </ligand>
</feature>
<dbReference type="EMBL" id="CP076643">
    <property type="protein sequence ID" value="QXO18731.1"/>
    <property type="molecule type" value="Genomic_DNA"/>
</dbReference>
<dbReference type="InterPro" id="IPR029035">
    <property type="entry name" value="DHS-like_NAD/FAD-binding_dom"/>
</dbReference>
<keyword evidence="6" id="KW-0012">Acyltransferase</keyword>
<dbReference type="PANTHER" id="PTHR11085:SF4">
    <property type="entry name" value="NAD-DEPENDENT PROTEIN DEACYLASE"/>
    <property type="match status" value="1"/>
</dbReference>
<dbReference type="Proteomes" id="UP000694232">
    <property type="component" value="Chromosome 1"/>
</dbReference>